<dbReference type="GeneID" id="93221850"/>
<keyword evidence="7 11" id="KW-0630">Potassium</keyword>
<feature type="transmembrane region" description="Helical" evidence="11">
    <location>
        <begin position="403"/>
        <end position="422"/>
    </location>
</feature>
<dbReference type="InterPro" id="IPR053951">
    <property type="entry name" value="K_trans_N"/>
</dbReference>
<evidence type="ECO:0000313" key="15">
    <source>
        <dbReference type="Proteomes" id="UP000501676"/>
    </source>
</evidence>
<dbReference type="Pfam" id="PF22776">
    <property type="entry name" value="K_trans_C"/>
    <property type="match status" value="1"/>
</dbReference>
<dbReference type="HAMAP" id="MF_01522">
    <property type="entry name" value="Kup"/>
    <property type="match status" value="1"/>
</dbReference>
<comment type="function">
    <text evidence="11">Transport of potassium into the cell. Likely operates as a K(+):H(+) symporter.</text>
</comment>
<evidence type="ECO:0000256" key="9">
    <source>
        <dbReference type="ARBA" id="ARBA00023065"/>
    </source>
</evidence>
<feature type="domain" description="K+ potassium transporter C-terminal" evidence="13">
    <location>
        <begin position="486"/>
        <end position="642"/>
    </location>
</feature>
<feature type="transmembrane region" description="Helical" evidence="11">
    <location>
        <begin position="146"/>
        <end position="164"/>
    </location>
</feature>
<feature type="transmembrane region" description="Helical" evidence="11">
    <location>
        <begin position="12"/>
        <end position="31"/>
    </location>
</feature>
<feature type="transmembrane region" description="Helical" evidence="11">
    <location>
        <begin position="343"/>
        <end position="365"/>
    </location>
</feature>
<gene>
    <name evidence="11" type="primary">kup</name>
    <name evidence="14" type="ORF">G6Z83_05735</name>
</gene>
<dbReference type="PANTHER" id="PTHR30540:SF83">
    <property type="entry name" value="K+ POTASSIUM TRANSPORTER"/>
    <property type="match status" value="1"/>
</dbReference>
<evidence type="ECO:0000256" key="3">
    <source>
        <dbReference type="ARBA" id="ARBA00022475"/>
    </source>
</evidence>
<evidence type="ECO:0000256" key="5">
    <source>
        <dbReference type="ARBA" id="ARBA00022692"/>
    </source>
</evidence>
<evidence type="ECO:0000256" key="10">
    <source>
        <dbReference type="ARBA" id="ARBA00023136"/>
    </source>
</evidence>
<evidence type="ECO:0000259" key="13">
    <source>
        <dbReference type="Pfam" id="PF22776"/>
    </source>
</evidence>
<evidence type="ECO:0000256" key="4">
    <source>
        <dbReference type="ARBA" id="ARBA00022538"/>
    </source>
</evidence>
<dbReference type="InterPro" id="IPR023051">
    <property type="entry name" value="Kup"/>
</dbReference>
<dbReference type="GO" id="GO:0015079">
    <property type="term" value="F:potassium ion transmembrane transporter activity"/>
    <property type="evidence" value="ECO:0007669"/>
    <property type="project" value="UniProtKB-UniRule"/>
</dbReference>
<keyword evidence="5 11" id="KW-0812">Transmembrane</keyword>
<dbReference type="AlphaFoldDB" id="A0A6G7BB21"/>
<dbReference type="Proteomes" id="UP000501676">
    <property type="component" value="Chromosome"/>
</dbReference>
<feature type="transmembrane region" description="Helical" evidence="11">
    <location>
        <begin position="98"/>
        <end position="126"/>
    </location>
</feature>
<evidence type="ECO:0000256" key="11">
    <source>
        <dbReference type="HAMAP-Rule" id="MF_01522"/>
    </source>
</evidence>
<evidence type="ECO:0000256" key="6">
    <source>
        <dbReference type="ARBA" id="ARBA00022847"/>
    </source>
</evidence>
<reference evidence="14 15" key="1">
    <citation type="submission" date="2020-02" db="EMBL/GenBank/DDBJ databases">
        <title>Complete genome sequences of six Lactobacillus iners strains isolated from the human vagina.</title>
        <authorList>
            <person name="France M.T."/>
            <person name="Rutt L."/>
            <person name="Narina S."/>
            <person name="Arbaugh S."/>
            <person name="Humphrys M.S."/>
            <person name="Ma B."/>
            <person name="Hayward M.R."/>
            <person name="Relman D."/>
            <person name="Kwon D.S."/>
            <person name="Ravel J."/>
        </authorList>
    </citation>
    <scope>NUCLEOTIDE SEQUENCE [LARGE SCALE GENOMIC DNA]</scope>
    <source>
        <strain evidence="14 15">C0210C1</strain>
    </source>
</reference>
<keyword evidence="6 11" id="KW-0769">Symport</keyword>
<keyword evidence="3 11" id="KW-1003">Cell membrane</keyword>
<keyword evidence="4 11" id="KW-0633">Potassium transport</keyword>
<name>A0A6G7BB21_9LACO</name>
<protein>
    <recommendedName>
        <fullName evidence="11">Probable potassium transport system protein Kup</fullName>
    </recommendedName>
</protein>
<dbReference type="RefSeq" id="WP_006729531.1">
    <property type="nucleotide sequence ID" value="NZ_CP045664.1"/>
</dbReference>
<comment type="subcellular location">
    <subcellularLocation>
        <location evidence="11">Cell membrane</location>
        <topology evidence="11">Multi-pass membrane protein</topology>
    </subcellularLocation>
    <subcellularLocation>
        <location evidence="1">Membrane</location>
        <topology evidence="1">Multi-pass membrane protein</topology>
    </subcellularLocation>
</comment>
<accession>A0A6G7BB21</accession>
<feature type="transmembrane region" description="Helical" evidence="11">
    <location>
        <begin position="294"/>
        <end position="323"/>
    </location>
</feature>
<feature type="transmembrane region" description="Helical" evidence="11">
    <location>
        <begin position="371"/>
        <end position="391"/>
    </location>
</feature>
<dbReference type="InterPro" id="IPR053952">
    <property type="entry name" value="K_trans_C"/>
</dbReference>
<feature type="domain" description="K+ potassium transporter integral membrane" evidence="12">
    <location>
        <begin position="15"/>
        <end position="468"/>
    </location>
</feature>
<proteinExistence type="inferred from homology"/>
<dbReference type="GO" id="GO:0015293">
    <property type="term" value="F:symporter activity"/>
    <property type="evidence" value="ECO:0007669"/>
    <property type="project" value="UniProtKB-UniRule"/>
</dbReference>
<evidence type="ECO:0000256" key="1">
    <source>
        <dbReference type="ARBA" id="ARBA00004141"/>
    </source>
</evidence>
<keyword evidence="9 11" id="KW-0406">Ion transport</keyword>
<keyword evidence="10 11" id="KW-0472">Membrane</keyword>
<comment type="catalytic activity">
    <reaction evidence="11">
        <text>K(+)(in) + H(+)(in) = K(+)(out) + H(+)(out)</text>
        <dbReference type="Rhea" id="RHEA:28490"/>
        <dbReference type="ChEBI" id="CHEBI:15378"/>
        <dbReference type="ChEBI" id="CHEBI:29103"/>
    </reaction>
</comment>
<sequence length="690" mass="77574">MNDKLKNRLSIAGLLITIGIVYGDIGTSPLYVMKSIINANGGLVNINRELIIGSISLILWTVTLLTTIKYVLIALQATNHGEGGIFALYALVRKRAKWLVMPALIGGAALLADGALTPAVTVTTSIEGLKGMKLGQHIFVPDQKSVIFITIIILLLLFLIQRMGTDVIGKAFGPVMLIWFTFLGVVGFCNMIGDMSILEALNPIYAIKIMFSPANKVGFFILGSIFLATTGAEALYSDVGHVGKANIIGSWPYVFVCLSLNYLGQGVWILHNPNYHAIGDLNPFFAIVPEQLRIYAIILATLAAIIASQALITGSFTLVSEAIQLKFIPRMNIIFPSKQQGQIYIPSVNKMLAIATLSIVFFFKTSEHMEAAYGLAITATMLMTTLLLFEYLGQSNHSIFTRLLFVVIFTLIETAFLISSLVKFVHGGYVTVLIAGLILGVMYIWYYGNKVRDLRENRNSYVRLDQYIDMLTRLSHDEDYPTYATNLVYMAKVKYNKFIKREVIYSILDKRPKRAKAYWFVTVNVTDEPFTNEYSVNTFGTKNVINVQLYLGFKQQQRVNIYLRQIVHDLIADQTIEAQPQEYTTTPGRDVGDFSFVIVQDVVSPQTQLTNYEKNIIKARVWLQNLSSNPASWFGLDYSDTVIERVPLILGTRHKFYINRVPASKYSIIEKEKEEKKHMLAEYRKKLHNF</sequence>
<dbReference type="Pfam" id="PF02705">
    <property type="entry name" value="K_trans"/>
    <property type="match status" value="1"/>
</dbReference>
<feature type="transmembrane region" description="Helical" evidence="11">
    <location>
        <begin position="176"/>
        <end position="197"/>
    </location>
</feature>
<evidence type="ECO:0000256" key="8">
    <source>
        <dbReference type="ARBA" id="ARBA00022989"/>
    </source>
</evidence>
<evidence type="ECO:0000256" key="7">
    <source>
        <dbReference type="ARBA" id="ARBA00022958"/>
    </source>
</evidence>
<dbReference type="EMBL" id="CP049228">
    <property type="protein sequence ID" value="QIH24171.1"/>
    <property type="molecule type" value="Genomic_DNA"/>
</dbReference>
<keyword evidence="2 11" id="KW-0813">Transport</keyword>
<organism evidence="14 15">
    <name type="scientific">Lactobacillus iners</name>
    <dbReference type="NCBI Taxonomy" id="147802"/>
    <lineage>
        <taxon>Bacteria</taxon>
        <taxon>Bacillati</taxon>
        <taxon>Bacillota</taxon>
        <taxon>Bacilli</taxon>
        <taxon>Lactobacillales</taxon>
        <taxon>Lactobacillaceae</taxon>
        <taxon>Lactobacillus</taxon>
    </lineage>
</organism>
<dbReference type="PANTHER" id="PTHR30540">
    <property type="entry name" value="OSMOTIC STRESS POTASSIUM TRANSPORTER"/>
    <property type="match status" value="1"/>
</dbReference>
<feature type="transmembrane region" description="Helical" evidence="11">
    <location>
        <begin position="248"/>
        <end position="270"/>
    </location>
</feature>
<evidence type="ECO:0000259" key="12">
    <source>
        <dbReference type="Pfam" id="PF02705"/>
    </source>
</evidence>
<evidence type="ECO:0000313" key="14">
    <source>
        <dbReference type="EMBL" id="QIH24171.1"/>
    </source>
</evidence>
<dbReference type="InterPro" id="IPR003855">
    <property type="entry name" value="K+_transporter"/>
</dbReference>
<feature type="transmembrane region" description="Helical" evidence="11">
    <location>
        <begin position="51"/>
        <end position="77"/>
    </location>
</feature>
<dbReference type="GO" id="GO:0005886">
    <property type="term" value="C:plasma membrane"/>
    <property type="evidence" value="ECO:0007669"/>
    <property type="project" value="UniProtKB-SubCell"/>
</dbReference>
<keyword evidence="8 11" id="KW-1133">Transmembrane helix</keyword>
<feature type="transmembrane region" description="Helical" evidence="11">
    <location>
        <begin position="428"/>
        <end position="448"/>
    </location>
</feature>
<comment type="similarity">
    <text evidence="11">Belongs to the HAK/KUP transporter (TC 2.A.72) family.</text>
</comment>
<evidence type="ECO:0000256" key="2">
    <source>
        <dbReference type="ARBA" id="ARBA00022448"/>
    </source>
</evidence>